<dbReference type="SUPFAM" id="SSF51246">
    <property type="entry name" value="Rudiment single hybrid motif"/>
    <property type="match status" value="1"/>
</dbReference>
<keyword evidence="3 4" id="KW-0067">ATP-binding</keyword>
<feature type="binding site" evidence="4">
    <location>
        <position position="144"/>
    </location>
    <ligand>
        <name>ATP</name>
        <dbReference type="ChEBI" id="CHEBI:30616"/>
    </ligand>
</feature>
<comment type="similarity">
    <text evidence="4 5">Belongs to the PurK/PurT family.</text>
</comment>
<dbReference type="NCBIfam" id="TIGR01161">
    <property type="entry name" value="purK"/>
    <property type="match status" value="1"/>
</dbReference>
<dbReference type="PANTHER" id="PTHR11609">
    <property type="entry name" value="PURINE BIOSYNTHESIS PROTEIN 6/7, PUR6/7"/>
    <property type="match status" value="1"/>
</dbReference>
<dbReference type="NCBIfam" id="NF004676">
    <property type="entry name" value="PRK06019.1-2"/>
    <property type="match status" value="1"/>
</dbReference>
<feature type="binding site" evidence="4">
    <location>
        <begin position="181"/>
        <end position="184"/>
    </location>
    <ligand>
        <name>ATP</name>
        <dbReference type="ChEBI" id="CHEBI:30616"/>
    </ligand>
</feature>
<evidence type="ECO:0000259" key="6">
    <source>
        <dbReference type="PROSITE" id="PS50975"/>
    </source>
</evidence>
<gene>
    <name evidence="4 5" type="primary">purK</name>
    <name evidence="7" type="ORF">JOD17_001240</name>
</gene>
<feature type="binding site" evidence="4">
    <location>
        <position position="212"/>
    </location>
    <ligand>
        <name>ATP</name>
        <dbReference type="ChEBI" id="CHEBI:30616"/>
    </ligand>
</feature>
<comment type="pathway">
    <text evidence="4 5">Purine metabolism; IMP biosynthesis via de novo pathway; 5-amino-1-(5-phospho-D-ribosyl)imidazole-4-carboxylate from 5-amino-1-(5-phospho-D-ribosyl)imidazole (N5-CAIR route): step 1/2.</text>
</comment>
<dbReference type="PANTHER" id="PTHR11609:SF5">
    <property type="entry name" value="PHOSPHORIBOSYLAMINOIMIDAZOLE CARBOXYLASE"/>
    <property type="match status" value="1"/>
</dbReference>
<evidence type="ECO:0000313" key="7">
    <source>
        <dbReference type="EMBL" id="MBM7632147.1"/>
    </source>
</evidence>
<evidence type="ECO:0000256" key="5">
    <source>
        <dbReference type="RuleBase" id="RU361200"/>
    </source>
</evidence>
<dbReference type="RefSeq" id="WP_204696255.1">
    <property type="nucleotide sequence ID" value="NZ_JAFBEC010000003.1"/>
</dbReference>
<dbReference type="HAMAP" id="MF_01928">
    <property type="entry name" value="PurK"/>
    <property type="match status" value="1"/>
</dbReference>
<dbReference type="InterPro" id="IPR005875">
    <property type="entry name" value="PurK"/>
</dbReference>
<evidence type="ECO:0000313" key="8">
    <source>
        <dbReference type="Proteomes" id="UP000741863"/>
    </source>
</evidence>
<dbReference type="SUPFAM" id="SSF52440">
    <property type="entry name" value="PreATP-grasp domain"/>
    <property type="match status" value="1"/>
</dbReference>
<dbReference type="GO" id="GO:0034028">
    <property type="term" value="F:5-(carboxyamino)imidazole ribonucleotide synthase activity"/>
    <property type="evidence" value="ECO:0007669"/>
    <property type="project" value="UniProtKB-EC"/>
</dbReference>
<comment type="caution">
    <text evidence="7">The sequence shown here is derived from an EMBL/GenBank/DDBJ whole genome shotgun (WGS) entry which is preliminary data.</text>
</comment>
<dbReference type="Pfam" id="PF22660">
    <property type="entry name" value="RS_preATP-grasp-like"/>
    <property type="match status" value="1"/>
</dbReference>
<keyword evidence="4 5" id="KW-0436">Ligase</keyword>
<comment type="catalytic activity">
    <reaction evidence="4 5">
        <text>5-amino-1-(5-phospho-beta-D-ribosyl)imidazole + hydrogencarbonate + ATP = 5-carboxyamino-1-(5-phospho-D-ribosyl)imidazole + ADP + phosphate + 2 H(+)</text>
        <dbReference type="Rhea" id="RHEA:19317"/>
        <dbReference type="ChEBI" id="CHEBI:15378"/>
        <dbReference type="ChEBI" id="CHEBI:17544"/>
        <dbReference type="ChEBI" id="CHEBI:30616"/>
        <dbReference type="ChEBI" id="CHEBI:43474"/>
        <dbReference type="ChEBI" id="CHEBI:58730"/>
        <dbReference type="ChEBI" id="CHEBI:137981"/>
        <dbReference type="ChEBI" id="CHEBI:456216"/>
        <dbReference type="EC" id="6.3.4.18"/>
    </reaction>
</comment>
<dbReference type="Gene3D" id="3.40.50.20">
    <property type="match status" value="1"/>
</dbReference>
<comment type="function">
    <text evidence="5">Catalyzes the ATP-dependent conversion of 5-aminoimidazole ribonucleotide (AIR) and HCO(3)- to N5-carboxyaminoimidazole ribonucleotide (N5-CAIR).</text>
</comment>
<organism evidence="7 8">
    <name type="scientific">Geomicrobium sediminis</name>
    <dbReference type="NCBI Taxonomy" id="1347788"/>
    <lineage>
        <taxon>Bacteria</taxon>
        <taxon>Bacillati</taxon>
        <taxon>Bacillota</taxon>
        <taxon>Bacilli</taxon>
        <taxon>Bacillales</taxon>
        <taxon>Geomicrobium</taxon>
    </lineage>
</organism>
<evidence type="ECO:0000256" key="3">
    <source>
        <dbReference type="ARBA" id="ARBA00022840"/>
    </source>
</evidence>
<evidence type="ECO:0000256" key="1">
    <source>
        <dbReference type="ARBA" id="ARBA00022741"/>
    </source>
</evidence>
<dbReference type="PROSITE" id="PS50975">
    <property type="entry name" value="ATP_GRASP"/>
    <property type="match status" value="1"/>
</dbReference>
<dbReference type="InterPro" id="IPR003135">
    <property type="entry name" value="ATP-grasp_carboxylate-amine"/>
</dbReference>
<comment type="subunit">
    <text evidence="4 5">Homodimer.</text>
</comment>
<name>A0ABS2PA08_9BACL</name>
<dbReference type="Gene3D" id="3.30.470.20">
    <property type="entry name" value="ATP-grasp fold, B domain"/>
    <property type="match status" value="1"/>
</dbReference>
<keyword evidence="2 4" id="KW-0658">Purine biosynthesis</keyword>
<feature type="binding site" evidence="4">
    <location>
        <position position="189"/>
    </location>
    <ligand>
        <name>ATP</name>
        <dbReference type="ChEBI" id="CHEBI:30616"/>
    </ligand>
</feature>
<accession>A0ABS2PA08</accession>
<dbReference type="InterPro" id="IPR016185">
    <property type="entry name" value="PreATP-grasp_dom_sf"/>
</dbReference>
<dbReference type="NCBIfam" id="NF004675">
    <property type="entry name" value="PRK06019.1-1"/>
    <property type="match status" value="1"/>
</dbReference>
<dbReference type="NCBIfam" id="NF004679">
    <property type="entry name" value="PRK06019.1-5"/>
    <property type="match status" value="1"/>
</dbReference>
<dbReference type="Gene3D" id="3.30.1490.20">
    <property type="entry name" value="ATP-grasp fold, A domain"/>
    <property type="match status" value="1"/>
</dbReference>
<dbReference type="InterPro" id="IPR054350">
    <property type="entry name" value="PurT/PurK_preATP-grasp"/>
</dbReference>
<evidence type="ECO:0000256" key="4">
    <source>
        <dbReference type="HAMAP-Rule" id="MF_01928"/>
    </source>
</evidence>
<dbReference type="Pfam" id="PF02222">
    <property type="entry name" value="ATP-grasp"/>
    <property type="match status" value="1"/>
</dbReference>
<dbReference type="InterPro" id="IPR011054">
    <property type="entry name" value="Rudment_hybrid_motif"/>
</dbReference>
<dbReference type="EC" id="6.3.4.18" evidence="4 5"/>
<dbReference type="Proteomes" id="UP000741863">
    <property type="component" value="Unassembled WGS sequence"/>
</dbReference>
<evidence type="ECO:0000256" key="2">
    <source>
        <dbReference type="ARBA" id="ARBA00022755"/>
    </source>
</evidence>
<dbReference type="Pfam" id="PF17769">
    <property type="entry name" value="PurK_C"/>
    <property type="match status" value="1"/>
</dbReference>
<keyword evidence="1 4" id="KW-0547">Nucleotide-binding</keyword>
<feature type="binding site" evidence="4">
    <location>
        <begin position="149"/>
        <end position="155"/>
    </location>
    <ligand>
        <name>ATP</name>
        <dbReference type="ChEBI" id="CHEBI:30616"/>
    </ligand>
</feature>
<feature type="binding site" evidence="4">
    <location>
        <begin position="266"/>
        <end position="267"/>
    </location>
    <ligand>
        <name>ATP</name>
        <dbReference type="ChEBI" id="CHEBI:30616"/>
    </ligand>
</feature>
<dbReference type="InterPro" id="IPR011761">
    <property type="entry name" value="ATP-grasp"/>
</dbReference>
<protein>
    <recommendedName>
        <fullName evidence="4 5">N5-carboxyaminoimidazole ribonucleotide synthase</fullName>
        <shortName evidence="4 5">N5-CAIR synthase</shortName>
        <ecNumber evidence="4 5">6.3.4.18</ecNumber>
    </recommendedName>
    <alternativeName>
        <fullName evidence="4 5">5-(carboxyamino)imidazole ribonucleotide synthetase</fullName>
    </alternativeName>
</protein>
<feature type="binding site" evidence="4">
    <location>
        <position position="104"/>
    </location>
    <ligand>
        <name>ATP</name>
        <dbReference type="ChEBI" id="CHEBI:30616"/>
    </ligand>
</feature>
<dbReference type="InterPro" id="IPR040686">
    <property type="entry name" value="PurK_C"/>
</dbReference>
<keyword evidence="8" id="KW-1185">Reference proteome</keyword>
<dbReference type="EMBL" id="JAFBEC010000003">
    <property type="protein sequence ID" value="MBM7632147.1"/>
    <property type="molecule type" value="Genomic_DNA"/>
</dbReference>
<sequence length="379" mass="41337">MIIPGQTIGILGGGQLGRMMALEAKAMGFKVAVLEPSANSPTAQVADVEVIGAYHDPEAVQKLADQSDVVTFEFENVDATTATILQEAGKLPQGTALLKTTQHRLREKEALEKAGLTVAPYRAVSSIEELRAAIDFLGTPAVLKTCRGGYDGKGQYVIQSKEESAKAFHELDREGVELVLEGFVSFEKEISVIVTRNAKGELQTFPVAENVHEANILKRTIVPAQISAEAEAHAIQMAETFAKSIDLRGTLAVEMFYTSDGEIYVNELAPRPHNSGHYTMNSCNVSQFGQHVRAICDWPLVEPKLHQPVIMDNILGEHVEKALEAIPKFTNAFLHLYGKSEVRTGRKMGHVNIVGATIEEAINTSKQLNIRTHAMEAAR</sequence>
<feature type="domain" description="ATP-grasp" evidence="6">
    <location>
        <begin position="108"/>
        <end position="296"/>
    </location>
</feature>
<dbReference type="InterPro" id="IPR013815">
    <property type="entry name" value="ATP_grasp_subdomain_1"/>
</dbReference>
<comment type="function">
    <text evidence="4">Catalyzes the ATP-dependent conversion of 5-aminoimidazole ribonucleotide (AIR) and HCO(3)(-) to N5-carboxyaminoimidazole ribonucleotide (N5-CAIR).</text>
</comment>
<reference evidence="7 8" key="1">
    <citation type="submission" date="2021-01" db="EMBL/GenBank/DDBJ databases">
        <title>Genomic Encyclopedia of Type Strains, Phase IV (KMG-IV): sequencing the most valuable type-strain genomes for metagenomic binning, comparative biology and taxonomic classification.</title>
        <authorList>
            <person name="Goeker M."/>
        </authorList>
    </citation>
    <scope>NUCLEOTIDE SEQUENCE [LARGE SCALE GENOMIC DNA]</scope>
    <source>
        <strain evidence="7 8">DSM 25540</strain>
    </source>
</reference>
<dbReference type="SUPFAM" id="SSF56059">
    <property type="entry name" value="Glutathione synthetase ATP-binding domain-like"/>
    <property type="match status" value="1"/>
</dbReference>
<proteinExistence type="inferred from homology"/>